<keyword evidence="2 5" id="KW-0812">Transmembrane</keyword>
<keyword evidence="8" id="KW-1185">Reference proteome</keyword>
<dbReference type="PIRSF" id="PIRSF006060">
    <property type="entry name" value="AA_transporter"/>
    <property type="match status" value="1"/>
</dbReference>
<accession>A0A7X3FH14</accession>
<dbReference type="RefSeq" id="WP_157334462.1">
    <property type="nucleotide sequence ID" value="NZ_RHLK01000003.1"/>
</dbReference>
<protein>
    <submittedName>
        <fullName evidence="7">Amino acid permease</fullName>
    </submittedName>
</protein>
<dbReference type="GO" id="GO:0055085">
    <property type="term" value="P:transmembrane transport"/>
    <property type="evidence" value="ECO:0007669"/>
    <property type="project" value="InterPro"/>
</dbReference>
<evidence type="ECO:0000313" key="8">
    <source>
        <dbReference type="Proteomes" id="UP000490800"/>
    </source>
</evidence>
<feature type="transmembrane region" description="Helical" evidence="5">
    <location>
        <begin position="12"/>
        <end position="30"/>
    </location>
</feature>
<feature type="transmembrane region" description="Helical" evidence="5">
    <location>
        <begin position="191"/>
        <end position="210"/>
    </location>
</feature>
<comment type="caution">
    <text evidence="7">The sequence shown here is derived from an EMBL/GenBank/DDBJ whole genome shotgun (WGS) entry which is preliminary data.</text>
</comment>
<comment type="subcellular location">
    <subcellularLocation>
        <location evidence="1">Membrane</location>
        <topology evidence="1">Multi-pass membrane protein</topology>
    </subcellularLocation>
</comment>
<feature type="transmembrane region" description="Helical" evidence="5">
    <location>
        <begin position="280"/>
        <end position="306"/>
    </location>
</feature>
<sequence length="449" mass="48867">MNRPVELQRTLKLWHIVVIGLGYMAPMAVFDTYGIVSAETGGHVPAAYALTLLAILFTASSYGKMVRVYPNAGSAYAYTRNTIHPYAGFLVGWAALLDYLFLPMINALLTGIYLSAVFPGIPEWIWIVGFVLFITVLNLLKIKITASVNTFLVLFQIVVVLLFAALAVRGLMNGDGLGQVFSAQPFYGPDLSLPALLVGASILCFAFLGFDAVSTLTEETVDPVKNTPRAIILVAMLGGILFMTASYFTQSLFPDTSVFEDPEAASSEIALFIGGKVFQLVFLAAALSSTLASGLVSLTSVTRLLYAMGRDHYLPKKIFGYVHPKYGTPVYNVLIIGCLSLTALKLDLVTATSFINFGALIAFTFVNLNVIIHYVFKKKQRSAVDYVRYLISPLIGAGFVAYIWTHLDSHSMTLGLIWTAAGAAYLIYLITVAKRDVGKMRMDDSEADS</sequence>
<dbReference type="EMBL" id="RHLK01000003">
    <property type="protein sequence ID" value="MVO99471.1"/>
    <property type="molecule type" value="Genomic_DNA"/>
</dbReference>
<feature type="transmembrane region" description="Helical" evidence="5">
    <location>
        <begin position="354"/>
        <end position="374"/>
    </location>
</feature>
<keyword evidence="4 5" id="KW-0472">Membrane</keyword>
<dbReference type="GO" id="GO:0016020">
    <property type="term" value="C:membrane"/>
    <property type="evidence" value="ECO:0007669"/>
    <property type="project" value="UniProtKB-SubCell"/>
</dbReference>
<evidence type="ECO:0000256" key="5">
    <source>
        <dbReference type="SAM" id="Phobius"/>
    </source>
</evidence>
<evidence type="ECO:0000256" key="1">
    <source>
        <dbReference type="ARBA" id="ARBA00004141"/>
    </source>
</evidence>
<dbReference type="InterPro" id="IPR050367">
    <property type="entry name" value="APC_superfamily"/>
</dbReference>
<proteinExistence type="predicted"/>
<dbReference type="Proteomes" id="UP000490800">
    <property type="component" value="Unassembled WGS sequence"/>
</dbReference>
<dbReference type="AlphaFoldDB" id="A0A7X3FH14"/>
<dbReference type="InterPro" id="IPR004841">
    <property type="entry name" value="AA-permease/SLC12A_dom"/>
</dbReference>
<evidence type="ECO:0000256" key="4">
    <source>
        <dbReference type="ARBA" id="ARBA00023136"/>
    </source>
</evidence>
<dbReference type="Pfam" id="PF00324">
    <property type="entry name" value="AA_permease"/>
    <property type="match status" value="1"/>
</dbReference>
<organism evidence="7 8">
    <name type="scientific">Paenibacillus lutrae</name>
    <dbReference type="NCBI Taxonomy" id="2078573"/>
    <lineage>
        <taxon>Bacteria</taxon>
        <taxon>Bacillati</taxon>
        <taxon>Bacillota</taxon>
        <taxon>Bacilli</taxon>
        <taxon>Bacillales</taxon>
        <taxon>Paenibacillaceae</taxon>
        <taxon>Paenibacillus</taxon>
    </lineage>
</organism>
<feature type="transmembrane region" description="Helical" evidence="5">
    <location>
        <begin position="124"/>
        <end position="140"/>
    </location>
</feature>
<keyword evidence="3 5" id="KW-1133">Transmembrane helix</keyword>
<evidence type="ECO:0000313" key="7">
    <source>
        <dbReference type="EMBL" id="MVO99471.1"/>
    </source>
</evidence>
<gene>
    <name evidence="7" type="ORF">EDM21_08010</name>
</gene>
<feature type="transmembrane region" description="Helical" evidence="5">
    <location>
        <begin position="152"/>
        <end position="171"/>
    </location>
</feature>
<dbReference type="PANTHER" id="PTHR42770:SF8">
    <property type="entry name" value="PUTRESCINE IMPORTER PUUP"/>
    <property type="match status" value="1"/>
</dbReference>
<dbReference type="Gene3D" id="1.20.1740.10">
    <property type="entry name" value="Amino acid/polyamine transporter I"/>
    <property type="match status" value="1"/>
</dbReference>
<feature type="transmembrane region" description="Helical" evidence="5">
    <location>
        <begin position="326"/>
        <end position="348"/>
    </location>
</feature>
<evidence type="ECO:0000259" key="6">
    <source>
        <dbReference type="Pfam" id="PF00324"/>
    </source>
</evidence>
<evidence type="ECO:0000256" key="3">
    <source>
        <dbReference type="ARBA" id="ARBA00022989"/>
    </source>
</evidence>
<feature type="domain" description="Amino acid permease/ SLC12A" evidence="6">
    <location>
        <begin position="15"/>
        <end position="392"/>
    </location>
</feature>
<reference evidence="7 8" key="1">
    <citation type="journal article" date="2019" name="Microorganisms">
        <title>Paenibacillus lutrae sp. nov., A Chitinolytic Species Isolated from A River Otter in Castril Natural Park, Granada, Spain.</title>
        <authorList>
            <person name="Rodriguez M."/>
            <person name="Reina J.C."/>
            <person name="Bejar V."/>
            <person name="Llamas I."/>
        </authorList>
    </citation>
    <scope>NUCLEOTIDE SEQUENCE [LARGE SCALE GENOMIC DNA]</scope>
    <source>
        <strain evidence="7 8">N10</strain>
    </source>
</reference>
<dbReference type="PANTHER" id="PTHR42770">
    <property type="entry name" value="AMINO ACID TRANSPORTER-RELATED"/>
    <property type="match status" value="1"/>
</dbReference>
<name>A0A7X3FH14_9BACL</name>
<feature type="transmembrane region" description="Helical" evidence="5">
    <location>
        <begin position="83"/>
        <end position="104"/>
    </location>
</feature>
<evidence type="ECO:0000256" key="2">
    <source>
        <dbReference type="ARBA" id="ARBA00022692"/>
    </source>
</evidence>
<feature type="transmembrane region" description="Helical" evidence="5">
    <location>
        <begin position="386"/>
        <end position="404"/>
    </location>
</feature>
<dbReference type="OrthoDB" id="9762947at2"/>
<feature type="transmembrane region" description="Helical" evidence="5">
    <location>
        <begin position="42"/>
        <end position="62"/>
    </location>
</feature>
<feature type="transmembrane region" description="Helical" evidence="5">
    <location>
        <begin position="416"/>
        <end position="433"/>
    </location>
</feature>
<feature type="transmembrane region" description="Helical" evidence="5">
    <location>
        <begin position="230"/>
        <end position="249"/>
    </location>
</feature>